<reference evidence="1" key="1">
    <citation type="journal article" date="2015" name="Nature">
        <title>Complex archaea that bridge the gap between prokaryotes and eukaryotes.</title>
        <authorList>
            <person name="Spang A."/>
            <person name="Saw J.H."/>
            <person name="Jorgensen S.L."/>
            <person name="Zaremba-Niedzwiedzka K."/>
            <person name="Martijn J."/>
            <person name="Lind A.E."/>
            <person name="van Eijk R."/>
            <person name="Schleper C."/>
            <person name="Guy L."/>
            <person name="Ettema T.J."/>
        </authorList>
    </citation>
    <scope>NUCLEOTIDE SEQUENCE</scope>
</reference>
<name>A0A0F9NBX2_9ZZZZ</name>
<organism evidence="1">
    <name type="scientific">marine sediment metagenome</name>
    <dbReference type="NCBI Taxonomy" id="412755"/>
    <lineage>
        <taxon>unclassified sequences</taxon>
        <taxon>metagenomes</taxon>
        <taxon>ecological metagenomes</taxon>
    </lineage>
</organism>
<dbReference type="PANTHER" id="PTHR43459">
    <property type="entry name" value="ENOYL-COA HYDRATASE"/>
    <property type="match status" value="1"/>
</dbReference>
<dbReference type="PROSITE" id="PS00166">
    <property type="entry name" value="ENOYL_COA_HYDRATASE"/>
    <property type="match status" value="1"/>
</dbReference>
<sequence>MRDTDLERFGGMIAALARTFNTEADEALLLGYKMGLDDLPIEDIEASVATAMRTCDRLPPVIVLRKLTGESAADDRALVAWSVFQKAVVEHGFYTSVNFDDPVIHAAVRNCGGWLRCCELSGEEFNKWLRKDFLKAYTAFCSTGISREAAAPLIGFPDAGNAMNGEMTRELADAALRCDIDTAVRAVLITGAGKMFCPGGDLKVFSAQADLHAHLAEMATHLHTGISRLRRMDPPVVAAVNGVAAGGGMSLALACDIVLAAESARFMMAYTRAGLTPDGSATYFLPRIVGAKRALELTLTNRMLSAQEAADWGIVARVLPDDKLLDEAHQLAARLASGPTRAFGRAKHLLERAWTETLE</sequence>
<proteinExistence type="predicted"/>
<dbReference type="Pfam" id="PF00378">
    <property type="entry name" value="ECH_1"/>
    <property type="match status" value="1"/>
</dbReference>
<evidence type="ECO:0008006" key="2">
    <source>
        <dbReference type="Google" id="ProtNLM"/>
    </source>
</evidence>
<dbReference type="InterPro" id="IPR029045">
    <property type="entry name" value="ClpP/crotonase-like_dom_sf"/>
</dbReference>
<dbReference type="InterPro" id="IPR018376">
    <property type="entry name" value="Enoyl-CoA_hyd/isom_CS"/>
</dbReference>
<accession>A0A0F9NBX2</accession>
<dbReference type="EMBL" id="LAZR01008423">
    <property type="protein sequence ID" value="KKM78862.1"/>
    <property type="molecule type" value="Genomic_DNA"/>
</dbReference>
<dbReference type="InterPro" id="IPR001753">
    <property type="entry name" value="Enoyl-CoA_hydra/iso"/>
</dbReference>
<dbReference type="PANTHER" id="PTHR43459:SF1">
    <property type="entry name" value="EG:BACN32G11.4 PROTEIN"/>
    <property type="match status" value="1"/>
</dbReference>
<gene>
    <name evidence="1" type="ORF">LCGC14_1355770</name>
</gene>
<protein>
    <recommendedName>
        <fullName evidence="2">Enoyl-CoA hydratase</fullName>
    </recommendedName>
</protein>
<dbReference type="CDD" id="cd06558">
    <property type="entry name" value="crotonase-like"/>
    <property type="match status" value="1"/>
</dbReference>
<feature type="non-terminal residue" evidence="1">
    <location>
        <position position="359"/>
    </location>
</feature>
<dbReference type="SUPFAM" id="SSF52096">
    <property type="entry name" value="ClpP/crotonase"/>
    <property type="match status" value="1"/>
</dbReference>
<dbReference type="GO" id="GO:0003824">
    <property type="term" value="F:catalytic activity"/>
    <property type="evidence" value="ECO:0007669"/>
    <property type="project" value="InterPro"/>
</dbReference>
<evidence type="ECO:0000313" key="1">
    <source>
        <dbReference type="EMBL" id="KKM78862.1"/>
    </source>
</evidence>
<comment type="caution">
    <text evidence="1">The sequence shown here is derived from an EMBL/GenBank/DDBJ whole genome shotgun (WGS) entry which is preliminary data.</text>
</comment>
<dbReference type="Gene3D" id="3.90.226.10">
    <property type="entry name" value="2-enoyl-CoA Hydratase, Chain A, domain 1"/>
    <property type="match status" value="1"/>
</dbReference>
<dbReference type="AlphaFoldDB" id="A0A0F9NBX2"/>